<comment type="caution">
    <text evidence="2">The sequence shown here is derived from an EMBL/GenBank/DDBJ whole genome shotgun (WGS) entry which is preliminary data.</text>
</comment>
<evidence type="ECO:0000313" key="2">
    <source>
        <dbReference type="EMBL" id="PWJ42721.1"/>
    </source>
</evidence>
<protein>
    <submittedName>
        <fullName evidence="2">Uncharacterized protein DUF4268</fullName>
    </submittedName>
</protein>
<sequence length="153" mass="18286">MFSKEEASRIRSEFWTKFGKMLRPYTSGEGKRINWTNYKTGVKNIFFKMDADKKKASIGIYLTHKDPDIQEIFFDQFEEMKTYLHNLLGEEWEWELHSTNEMGQTVSCIYTELHGVNLFRESDHADIYAFLKPRILKLNEFWEDAKDVFATLY</sequence>
<feature type="domain" description="DUF4268" evidence="1">
    <location>
        <begin position="10"/>
        <end position="145"/>
    </location>
</feature>
<gene>
    <name evidence="2" type="ORF">BC781_102266</name>
</gene>
<keyword evidence="3" id="KW-1185">Reference proteome</keyword>
<dbReference type="OrthoDB" id="1467516at2"/>
<reference evidence="2 3" key="1">
    <citation type="submission" date="2018-03" db="EMBL/GenBank/DDBJ databases">
        <title>Genomic Encyclopedia of Archaeal and Bacterial Type Strains, Phase II (KMG-II): from individual species to whole genera.</title>
        <authorList>
            <person name="Goeker M."/>
        </authorList>
    </citation>
    <scope>NUCLEOTIDE SEQUENCE [LARGE SCALE GENOMIC DNA]</scope>
    <source>
        <strain evidence="2 3">DSM 28229</strain>
    </source>
</reference>
<accession>A0A315ZAZ9</accession>
<dbReference type="RefSeq" id="WP_109616850.1">
    <property type="nucleotide sequence ID" value="NZ_QGDO01000002.1"/>
</dbReference>
<name>A0A315ZAZ9_SEDFL</name>
<dbReference type="InterPro" id="IPR025364">
    <property type="entry name" value="DUF4268"/>
</dbReference>
<evidence type="ECO:0000313" key="3">
    <source>
        <dbReference type="Proteomes" id="UP000245535"/>
    </source>
</evidence>
<organism evidence="2 3">
    <name type="scientific">Sediminitomix flava</name>
    <dbReference type="NCBI Taxonomy" id="379075"/>
    <lineage>
        <taxon>Bacteria</taxon>
        <taxon>Pseudomonadati</taxon>
        <taxon>Bacteroidota</taxon>
        <taxon>Cytophagia</taxon>
        <taxon>Cytophagales</taxon>
        <taxon>Flammeovirgaceae</taxon>
        <taxon>Sediminitomix</taxon>
    </lineage>
</organism>
<dbReference type="Proteomes" id="UP000245535">
    <property type="component" value="Unassembled WGS sequence"/>
</dbReference>
<proteinExistence type="predicted"/>
<evidence type="ECO:0000259" key="1">
    <source>
        <dbReference type="Pfam" id="PF14088"/>
    </source>
</evidence>
<dbReference type="AlphaFoldDB" id="A0A315ZAZ9"/>
<dbReference type="Pfam" id="PF14088">
    <property type="entry name" value="DUF4268"/>
    <property type="match status" value="1"/>
</dbReference>
<dbReference type="EMBL" id="QGDO01000002">
    <property type="protein sequence ID" value="PWJ42721.1"/>
    <property type="molecule type" value="Genomic_DNA"/>
</dbReference>